<feature type="chain" id="PRO_5018187532" evidence="1">
    <location>
        <begin position="18"/>
        <end position="173"/>
    </location>
</feature>
<dbReference type="AlphaFoldDB" id="A0A3L6NFP0"/>
<gene>
    <name evidence="2" type="ORF">BFJ65_g9632</name>
</gene>
<reference evidence="2" key="1">
    <citation type="journal article" date="2018" name="Sci. Rep.">
        <title>Characterisation of pathogen-specific regions and novel effector candidates in Fusarium oxysporum f. sp. cepae.</title>
        <authorList>
            <person name="Armitage A.D."/>
            <person name="Taylor A."/>
            <person name="Sobczyk M.K."/>
            <person name="Baxter L."/>
            <person name="Greenfield B.P."/>
            <person name="Bates H.J."/>
            <person name="Wilson F."/>
            <person name="Jackson A.C."/>
            <person name="Ott S."/>
            <person name="Harrison R.J."/>
            <person name="Clarkson J.P."/>
        </authorList>
    </citation>
    <scope>NUCLEOTIDE SEQUENCE [LARGE SCALE GENOMIC DNA]</scope>
    <source>
        <strain evidence="2">FoC_Fus2</strain>
    </source>
</reference>
<proteinExistence type="predicted"/>
<protein>
    <submittedName>
        <fullName evidence="2">Uncharacterized protein</fullName>
    </submittedName>
</protein>
<name>A0A3L6NFP0_FUSOX</name>
<evidence type="ECO:0000256" key="1">
    <source>
        <dbReference type="SAM" id="SignalP"/>
    </source>
</evidence>
<keyword evidence="1" id="KW-0732">Signal</keyword>
<evidence type="ECO:0000313" key="2">
    <source>
        <dbReference type="EMBL" id="RKK16060.1"/>
    </source>
</evidence>
<organism evidence="2">
    <name type="scientific">Fusarium oxysporum f. sp. cepae</name>
    <dbReference type="NCBI Taxonomy" id="396571"/>
    <lineage>
        <taxon>Eukaryota</taxon>
        <taxon>Fungi</taxon>
        <taxon>Dikarya</taxon>
        <taxon>Ascomycota</taxon>
        <taxon>Pezizomycotina</taxon>
        <taxon>Sordariomycetes</taxon>
        <taxon>Hypocreomycetidae</taxon>
        <taxon>Hypocreales</taxon>
        <taxon>Nectriaceae</taxon>
        <taxon>Fusarium</taxon>
        <taxon>Fusarium oxysporum species complex</taxon>
    </lineage>
</organism>
<comment type="caution">
    <text evidence="2">The sequence shown here is derived from an EMBL/GenBank/DDBJ whole genome shotgun (WGS) entry which is preliminary data.</text>
</comment>
<dbReference type="EMBL" id="MRCU01000006">
    <property type="protein sequence ID" value="RKK16060.1"/>
    <property type="molecule type" value="Genomic_DNA"/>
</dbReference>
<feature type="signal peptide" evidence="1">
    <location>
        <begin position="1"/>
        <end position="17"/>
    </location>
</feature>
<dbReference type="Proteomes" id="UP000270866">
    <property type="component" value="Chromosome 8"/>
</dbReference>
<sequence>MKFLPLAVALFATLTVAAPSSPSDIQARSCVCKKVGDDWICTGTKCYDKVKRDLVPRQCSCHKIGDEWLCGGPKCPRDLPEENKLAKRQCSCHKVGDEWLCGGPKCPRSLPAEEMDESVLGTCRTLWVRSKPLSNPFIIAKREASGRSSVKSTYARLVSWQELVERVITDSAV</sequence>
<accession>A0A3L6NFP0</accession>